<feature type="transmembrane region" description="Helical" evidence="1">
    <location>
        <begin position="92"/>
        <end position="112"/>
    </location>
</feature>
<dbReference type="Proteomes" id="UP000247150">
    <property type="component" value="Unassembled WGS sequence"/>
</dbReference>
<protein>
    <submittedName>
        <fullName evidence="2">Uncharacterized protein</fullName>
    </submittedName>
</protein>
<accession>A0A2V3A4B6</accession>
<keyword evidence="1" id="KW-0472">Membrane</keyword>
<feature type="transmembrane region" description="Helical" evidence="1">
    <location>
        <begin position="36"/>
        <end position="57"/>
    </location>
</feature>
<sequence>MQAFSISKLFTNYSKGYVKIKGRKLARSFWMEDELLFYYLFMISGIFIFLGAMYDGFRVQHQRGIMSESWVIPLILFMAGLAQPFLGFKIFSLNPAIFFLIIVLSAIIYIFIQISIKGQVFIIHETSRETLVKRIRRELDLFSIHYEEEEMLNDKEYVFKLTEEDAALKVSWRGEEKEMHTYRLSFKKWWRIYHYIEIRENIIEFYKEERDGQIFWKQILGNAGNGALILGMMIFMFFTINP</sequence>
<feature type="transmembrane region" description="Helical" evidence="1">
    <location>
        <begin position="219"/>
        <end position="240"/>
    </location>
</feature>
<dbReference type="AlphaFoldDB" id="A0A2V3A4B6"/>
<keyword evidence="1" id="KW-1133">Transmembrane helix</keyword>
<feature type="transmembrane region" description="Helical" evidence="1">
    <location>
        <begin position="69"/>
        <end position="86"/>
    </location>
</feature>
<name>A0A2V3A4B6_9BACI</name>
<gene>
    <name evidence="2" type="ORF">DFO73_101109</name>
</gene>
<keyword evidence="1" id="KW-0812">Transmembrane</keyword>
<dbReference type="EMBL" id="QGTW01000001">
    <property type="protein sequence ID" value="PWW31852.1"/>
    <property type="molecule type" value="Genomic_DNA"/>
</dbReference>
<proteinExistence type="predicted"/>
<evidence type="ECO:0000256" key="1">
    <source>
        <dbReference type="SAM" id="Phobius"/>
    </source>
</evidence>
<comment type="caution">
    <text evidence="2">The sequence shown here is derived from an EMBL/GenBank/DDBJ whole genome shotgun (WGS) entry which is preliminary data.</text>
</comment>
<organism evidence="2 3">
    <name type="scientific">Cytobacillus oceanisediminis</name>
    <dbReference type="NCBI Taxonomy" id="665099"/>
    <lineage>
        <taxon>Bacteria</taxon>
        <taxon>Bacillati</taxon>
        <taxon>Bacillota</taxon>
        <taxon>Bacilli</taxon>
        <taxon>Bacillales</taxon>
        <taxon>Bacillaceae</taxon>
        <taxon>Cytobacillus</taxon>
    </lineage>
</organism>
<reference evidence="2 3" key="1">
    <citation type="submission" date="2018-05" db="EMBL/GenBank/DDBJ databases">
        <title>Freshwater and sediment microbial communities from various areas in North America, analyzing microbe dynamics in response to fracking.</title>
        <authorList>
            <person name="Lamendella R."/>
        </authorList>
    </citation>
    <scope>NUCLEOTIDE SEQUENCE [LARGE SCALE GENOMIC DNA]</scope>
    <source>
        <strain evidence="2 3">15_TX</strain>
    </source>
</reference>
<evidence type="ECO:0000313" key="3">
    <source>
        <dbReference type="Proteomes" id="UP000247150"/>
    </source>
</evidence>
<evidence type="ECO:0000313" key="2">
    <source>
        <dbReference type="EMBL" id="PWW31852.1"/>
    </source>
</evidence>